<dbReference type="InterPro" id="IPR027479">
    <property type="entry name" value="S-Me-THD_N_sf"/>
</dbReference>
<feature type="domain" description="S-Me-THD-like C-terminal" evidence="2">
    <location>
        <begin position="186"/>
        <end position="371"/>
    </location>
</feature>
<dbReference type="Gene3D" id="3.40.1610.10">
    <property type="entry name" value="CV3147-like domain"/>
    <property type="match status" value="1"/>
</dbReference>
<dbReference type="SUPFAM" id="SSF160991">
    <property type="entry name" value="CV3147-like"/>
    <property type="match status" value="1"/>
</dbReference>
<dbReference type="InterPro" id="IPR010318">
    <property type="entry name" value="S-Me-THD_N"/>
</dbReference>
<proteinExistence type="predicted"/>
<evidence type="ECO:0000313" key="3">
    <source>
        <dbReference type="EMBL" id="GAF67234.1"/>
    </source>
</evidence>
<evidence type="ECO:0008006" key="4">
    <source>
        <dbReference type="Google" id="ProtNLM"/>
    </source>
</evidence>
<dbReference type="EMBL" id="BARS01007506">
    <property type="protein sequence ID" value="GAF67234.1"/>
    <property type="molecule type" value="Genomic_DNA"/>
</dbReference>
<feature type="domain" description="S-Me-THD N-terminal" evidence="1">
    <location>
        <begin position="11"/>
        <end position="179"/>
    </location>
</feature>
<dbReference type="InterPro" id="IPR024071">
    <property type="entry name" value="S-Me-THD_C_sf"/>
</dbReference>
<comment type="caution">
    <text evidence="3">The sequence shown here is derived from an EMBL/GenBank/DDBJ whole genome shotgun (WGS) entry which is preliminary data.</text>
</comment>
<dbReference type="InterPro" id="IPR048350">
    <property type="entry name" value="S-Me-THD-like_C"/>
</dbReference>
<organism evidence="3">
    <name type="scientific">marine sediment metagenome</name>
    <dbReference type="NCBI Taxonomy" id="412755"/>
    <lineage>
        <taxon>unclassified sequences</taxon>
        <taxon>metagenomes</taxon>
        <taxon>ecological metagenomes</taxon>
    </lineage>
</organism>
<gene>
    <name evidence="3" type="ORF">S01H1_14430</name>
</gene>
<accession>X0RE66</accession>
<evidence type="ECO:0000259" key="2">
    <source>
        <dbReference type="Pfam" id="PF20906"/>
    </source>
</evidence>
<dbReference type="Gene3D" id="2.40.390.10">
    <property type="entry name" value="CV3147-like"/>
    <property type="match status" value="1"/>
</dbReference>
<dbReference type="Pfam" id="PF06032">
    <property type="entry name" value="S-Me-THD_N"/>
    <property type="match status" value="1"/>
</dbReference>
<dbReference type="AlphaFoldDB" id="X0RE66"/>
<protein>
    <recommendedName>
        <fullName evidence="4">DUF917 domain-containing protein</fullName>
    </recommendedName>
</protein>
<name>X0RE66_9ZZZZ</name>
<sequence>NMSSYTLKNKQDVEDFVRGVTFMGTGGGGDPKLGLDFLLKALEEGYKLNWVDISEIDEEEWVAMPFYMGSIAPISEENLKKLEEMGLGEPTVERPLIKAVQELEKCKQIKLGALIAGELGGSNTPAPLDTAARLNKVFIDGDFAGRAIPELTQATPCVKNKSICPLVMCDLWGNVNIIESAINFGMVEEYGRSIVMVTNQMTGNIGFLMKVKELKEVMIPGTLTDSYIVGKTIRKAREAAGQDPVEKAVEVIGGHLLFKGTVTEREFEDKKGFMFGTHVLEGLDEFQGHTFKIWFKNENHITWLDNKPYVCSPDIITVVALGDCEPITNTYLKVRQQVAVIGKPHIKYRDKGDVNLLIPKHFGFDIEWKPMERMF</sequence>
<feature type="non-terminal residue" evidence="3">
    <location>
        <position position="1"/>
    </location>
</feature>
<reference evidence="3" key="1">
    <citation type="journal article" date="2014" name="Front. Microbiol.">
        <title>High frequency of phylogenetically diverse reductive dehalogenase-homologous genes in deep subseafloor sedimentary metagenomes.</title>
        <authorList>
            <person name="Kawai M."/>
            <person name="Futagami T."/>
            <person name="Toyoda A."/>
            <person name="Takaki Y."/>
            <person name="Nishi S."/>
            <person name="Hori S."/>
            <person name="Arai W."/>
            <person name="Tsubouchi T."/>
            <person name="Morono Y."/>
            <person name="Uchiyama I."/>
            <person name="Ito T."/>
            <person name="Fujiyama A."/>
            <person name="Inagaki F."/>
            <person name="Takami H."/>
        </authorList>
    </citation>
    <scope>NUCLEOTIDE SEQUENCE</scope>
    <source>
        <strain evidence="3">Expedition CK06-06</strain>
    </source>
</reference>
<dbReference type="Pfam" id="PF20906">
    <property type="entry name" value="S-Me-THD_C"/>
    <property type="match status" value="1"/>
</dbReference>
<evidence type="ECO:0000259" key="1">
    <source>
        <dbReference type="Pfam" id="PF06032"/>
    </source>
</evidence>